<evidence type="ECO:0000256" key="1">
    <source>
        <dbReference type="ARBA" id="ARBA00004651"/>
    </source>
</evidence>
<feature type="transmembrane region" description="Helical" evidence="6">
    <location>
        <begin position="12"/>
        <end position="31"/>
    </location>
</feature>
<keyword evidence="4 6" id="KW-1133">Transmembrane helix</keyword>
<accession>A0A0B5FEV9</accession>
<evidence type="ECO:0000313" key="10">
    <source>
        <dbReference type="Proteomes" id="UP000270216"/>
    </source>
</evidence>
<dbReference type="KEGG" id="papi:SG18_10680"/>
<feature type="transmembrane region" description="Helical" evidence="6">
    <location>
        <begin position="43"/>
        <end position="64"/>
    </location>
</feature>
<organism evidence="9 11">
    <name type="scientific">Pandoraea apista</name>
    <dbReference type="NCBI Taxonomy" id="93218"/>
    <lineage>
        <taxon>Bacteria</taxon>
        <taxon>Pseudomonadati</taxon>
        <taxon>Pseudomonadota</taxon>
        <taxon>Betaproteobacteria</taxon>
        <taxon>Burkholderiales</taxon>
        <taxon>Burkholderiaceae</taxon>
        <taxon>Pandoraea</taxon>
    </lineage>
</organism>
<dbReference type="GO" id="GO:0006825">
    <property type="term" value="P:copper ion transport"/>
    <property type="evidence" value="ECO:0007669"/>
    <property type="project" value="InterPro"/>
</dbReference>
<comment type="subcellular location">
    <subcellularLocation>
        <location evidence="1">Cell membrane</location>
        <topology evidence="1">Multi-pass membrane protein</topology>
    </subcellularLocation>
</comment>
<feature type="transmembrane region" description="Helical" evidence="6">
    <location>
        <begin position="222"/>
        <end position="239"/>
    </location>
</feature>
<dbReference type="PANTHER" id="PTHR34820:SF4">
    <property type="entry name" value="INNER MEMBRANE PROTEIN YEBZ"/>
    <property type="match status" value="1"/>
</dbReference>
<protein>
    <submittedName>
        <fullName evidence="9">Copper resistance D domain-containing protein</fullName>
    </submittedName>
</protein>
<dbReference type="EMBL" id="RWHX01000004">
    <property type="protein sequence ID" value="RSK85133.1"/>
    <property type="molecule type" value="Genomic_DNA"/>
</dbReference>
<dbReference type="PANTHER" id="PTHR34820">
    <property type="entry name" value="INNER MEMBRANE PROTEIN YEBZ"/>
    <property type="match status" value="1"/>
</dbReference>
<dbReference type="InterPro" id="IPR008457">
    <property type="entry name" value="Cu-R_CopD_dom"/>
</dbReference>
<evidence type="ECO:0000256" key="5">
    <source>
        <dbReference type="ARBA" id="ARBA00023136"/>
    </source>
</evidence>
<name>A0A0B5FEV9_9BURK</name>
<keyword evidence="5 6" id="KW-0472">Membrane</keyword>
<sequence>MPDNLAAGTWQPATAGLLNLALALAIGVWLLRSPHAVRRGLTARVLPAFAAGLAMLAWVAYVLASTEAMTGGDWESTSAMFGDVWLVLTQSHFGRMQWVAGLGAALLCAGAWAWYDARRRLRAVLPIADDPRDRHHQREHRQERFARAVYLAGAVLLALARAGTGHAADASMPWLAIGVHTLHVGAAASWTGALLVAGCVIPSWRHWPVGARAAYGERLSSVATLAMFVALVTGAFNAWRTLGETPSLWFAAQNAPYLTWLVTKLVLVACAALLGAWNRWRFLPRLALDTGETPLDTTAFARVVAIEALVLVMVMSLAAKLGTTMPPGV</sequence>
<dbReference type="GO" id="GO:0005886">
    <property type="term" value="C:plasma membrane"/>
    <property type="evidence" value="ECO:0007669"/>
    <property type="project" value="UniProtKB-SubCell"/>
</dbReference>
<dbReference type="EMBL" id="CABPSX010000001">
    <property type="protein sequence ID" value="VVG69659.1"/>
    <property type="molecule type" value="Genomic_DNA"/>
</dbReference>
<feature type="domain" description="Copper resistance protein D" evidence="7">
    <location>
        <begin position="217"/>
        <end position="319"/>
    </location>
</feature>
<evidence type="ECO:0000313" key="9">
    <source>
        <dbReference type="EMBL" id="VVG69659.1"/>
    </source>
</evidence>
<dbReference type="Pfam" id="PF05425">
    <property type="entry name" value="CopD"/>
    <property type="match status" value="1"/>
</dbReference>
<evidence type="ECO:0000256" key="4">
    <source>
        <dbReference type="ARBA" id="ARBA00022989"/>
    </source>
</evidence>
<feature type="transmembrane region" description="Helical" evidence="6">
    <location>
        <begin position="174"/>
        <end position="201"/>
    </location>
</feature>
<dbReference type="GeneID" id="47016724"/>
<keyword evidence="3 6" id="KW-0812">Transmembrane</keyword>
<evidence type="ECO:0000256" key="2">
    <source>
        <dbReference type="ARBA" id="ARBA00022475"/>
    </source>
</evidence>
<feature type="transmembrane region" description="Helical" evidence="6">
    <location>
        <begin position="96"/>
        <end position="115"/>
    </location>
</feature>
<dbReference type="AlphaFoldDB" id="A0A0B5FEV9"/>
<evidence type="ECO:0000313" key="11">
    <source>
        <dbReference type="Proteomes" id="UP000364291"/>
    </source>
</evidence>
<gene>
    <name evidence="8" type="ORF">EJE83_03785</name>
    <name evidence="9" type="ORF">PAP18089_00616</name>
</gene>
<feature type="transmembrane region" description="Helical" evidence="6">
    <location>
        <begin position="148"/>
        <end position="168"/>
    </location>
</feature>
<dbReference type="OrthoDB" id="8940227at2"/>
<evidence type="ECO:0000256" key="6">
    <source>
        <dbReference type="SAM" id="Phobius"/>
    </source>
</evidence>
<dbReference type="Proteomes" id="UP000270216">
    <property type="component" value="Unassembled WGS sequence"/>
</dbReference>
<evidence type="ECO:0000256" key="3">
    <source>
        <dbReference type="ARBA" id="ARBA00022692"/>
    </source>
</evidence>
<feature type="transmembrane region" description="Helical" evidence="6">
    <location>
        <begin position="259"/>
        <end position="278"/>
    </location>
</feature>
<keyword evidence="10" id="KW-1185">Reference proteome</keyword>
<dbReference type="InterPro" id="IPR032694">
    <property type="entry name" value="CopC/D"/>
</dbReference>
<reference evidence="8 10" key="1">
    <citation type="submission" date="2018-12" db="EMBL/GenBank/DDBJ databases">
        <title>Whole genome sequence of a Pandoraea apista isolate from a patient with cystic fibrosis.</title>
        <authorList>
            <person name="Kenna D.T."/>
            <person name="Turton J.F."/>
        </authorList>
    </citation>
    <scope>NUCLEOTIDE SEQUENCE [LARGE SCALE GENOMIC DNA]</scope>
    <source>
        <strain evidence="8 10">Pa13324</strain>
    </source>
</reference>
<dbReference type="Proteomes" id="UP000364291">
    <property type="component" value="Unassembled WGS sequence"/>
</dbReference>
<proteinExistence type="predicted"/>
<evidence type="ECO:0000313" key="8">
    <source>
        <dbReference type="EMBL" id="RSK85133.1"/>
    </source>
</evidence>
<reference evidence="9 11" key="2">
    <citation type="submission" date="2019-08" db="EMBL/GenBank/DDBJ databases">
        <authorList>
            <person name="Peeters C."/>
        </authorList>
    </citation>
    <scope>NUCLEOTIDE SEQUENCE [LARGE SCALE GENOMIC DNA]</scope>
    <source>
        <strain evidence="9 11">LMG 18089</strain>
    </source>
</reference>
<feature type="transmembrane region" description="Helical" evidence="6">
    <location>
        <begin position="299"/>
        <end position="319"/>
    </location>
</feature>
<keyword evidence="2" id="KW-1003">Cell membrane</keyword>
<evidence type="ECO:0000259" key="7">
    <source>
        <dbReference type="Pfam" id="PF05425"/>
    </source>
</evidence>
<dbReference type="RefSeq" id="WP_042114089.1">
    <property type="nucleotide sequence ID" value="NZ_CABPSX010000001.1"/>
</dbReference>
<dbReference type="STRING" id="93218.XM39_10880"/>